<accession>A0A4R5BVJ4</accession>
<dbReference type="AlphaFoldDB" id="A0A4R5BVJ4"/>
<proteinExistence type="predicted"/>
<sequence length="443" mass="47635">MIEDEVGETATAPSPNPETGTGAARKPRARCEWCQQPLPPPRNPRRGGRPQRYHQVGEGPDGQNCKALADAARKTATAAATAEPLAGLRAFAERAAAERAAFADRLDQHLAVLKDLTALEREGADRLTEVVDAVTARNAELERQAADARAAATEAEAAREQAERREEAAVGARAAAERERDQAQAAAAAADTRAQLAEELATTHELARRQAEKETRSAAEGRAEARAERDTARAELADAEQRLRRDQDELTRVRTLLEHERTRREALAEQATAADTRARASAERAEHAERDAATVRRRLAAAETTARTAREAADAARTELAAERAARRAETAALIRDRDAARDAADTQRERAALAQQRAETAEAAAPPAARLPAVDDTGTLPTVRIDESAAIRAEHDGVLLDRLPTRLPAQTALQVAHAILALHAHQPAPQADTQDASETSRS</sequence>
<evidence type="ECO:0000256" key="1">
    <source>
        <dbReference type="SAM" id="MobiDB-lite"/>
    </source>
</evidence>
<reference evidence="2 3" key="1">
    <citation type="submission" date="2019-03" db="EMBL/GenBank/DDBJ databases">
        <title>Draft genome sequences of novel Actinobacteria.</title>
        <authorList>
            <person name="Sahin N."/>
            <person name="Ay H."/>
            <person name="Saygin H."/>
        </authorList>
    </citation>
    <scope>NUCLEOTIDE SEQUENCE [LARGE SCALE GENOMIC DNA]</scope>
    <source>
        <strain evidence="2 3">H3C3</strain>
    </source>
</reference>
<feature type="compositionally biased region" description="Basic and acidic residues" evidence="1">
    <location>
        <begin position="156"/>
        <end position="168"/>
    </location>
</feature>
<evidence type="ECO:0000313" key="2">
    <source>
        <dbReference type="EMBL" id="TDD91131.1"/>
    </source>
</evidence>
<dbReference type="Proteomes" id="UP000294513">
    <property type="component" value="Unassembled WGS sequence"/>
</dbReference>
<organism evidence="2 3">
    <name type="scientific">Actinomadura rubrisoli</name>
    <dbReference type="NCBI Taxonomy" id="2530368"/>
    <lineage>
        <taxon>Bacteria</taxon>
        <taxon>Bacillati</taxon>
        <taxon>Actinomycetota</taxon>
        <taxon>Actinomycetes</taxon>
        <taxon>Streptosporangiales</taxon>
        <taxon>Thermomonosporaceae</taxon>
        <taxon>Actinomadura</taxon>
    </lineage>
</organism>
<evidence type="ECO:0008006" key="4">
    <source>
        <dbReference type="Google" id="ProtNLM"/>
    </source>
</evidence>
<feature type="region of interest" description="Disordered" evidence="1">
    <location>
        <begin position="152"/>
        <end position="294"/>
    </location>
</feature>
<feature type="compositionally biased region" description="Basic and acidic residues" evidence="1">
    <location>
        <begin position="276"/>
        <end position="294"/>
    </location>
</feature>
<protein>
    <recommendedName>
        <fullName evidence="4">Chromosome segregation ATPase</fullName>
    </recommendedName>
</protein>
<comment type="caution">
    <text evidence="2">The sequence shown here is derived from an EMBL/GenBank/DDBJ whole genome shotgun (WGS) entry which is preliminary data.</text>
</comment>
<dbReference type="RefSeq" id="WP_131892443.1">
    <property type="nucleotide sequence ID" value="NZ_SMKU01000046.1"/>
</dbReference>
<feature type="compositionally biased region" description="Basic and acidic residues" evidence="1">
    <location>
        <begin position="201"/>
        <end position="267"/>
    </location>
</feature>
<feature type="compositionally biased region" description="Basic residues" evidence="1">
    <location>
        <begin position="43"/>
        <end position="52"/>
    </location>
</feature>
<dbReference type="EMBL" id="SMKU01000046">
    <property type="protein sequence ID" value="TDD91131.1"/>
    <property type="molecule type" value="Genomic_DNA"/>
</dbReference>
<name>A0A4R5BVJ4_9ACTN</name>
<gene>
    <name evidence="2" type="ORF">E1298_12170</name>
</gene>
<feature type="compositionally biased region" description="Low complexity" evidence="1">
    <location>
        <begin position="183"/>
        <end position="199"/>
    </location>
</feature>
<evidence type="ECO:0000313" key="3">
    <source>
        <dbReference type="Proteomes" id="UP000294513"/>
    </source>
</evidence>
<feature type="region of interest" description="Disordered" evidence="1">
    <location>
        <begin position="1"/>
        <end position="65"/>
    </location>
</feature>
<keyword evidence="3" id="KW-1185">Reference proteome</keyword>